<dbReference type="PANTHER" id="PTHR23132:SF25">
    <property type="entry name" value="D-ALANINE--D-ALANINE LIGASE A"/>
    <property type="match status" value="1"/>
</dbReference>
<dbReference type="NCBIfam" id="NF002378">
    <property type="entry name" value="PRK01372.1"/>
    <property type="match status" value="1"/>
</dbReference>
<dbReference type="InterPro" id="IPR011761">
    <property type="entry name" value="ATP-grasp"/>
</dbReference>
<gene>
    <name evidence="22" type="primary">ddl</name>
    <name evidence="28" type="ORF">BRO54_2651</name>
</gene>
<keyword evidence="16 22" id="KW-0961">Cell wall biogenesis/degradation</keyword>
<dbReference type="PROSITE" id="PS50975">
    <property type="entry name" value="ATP_GRASP"/>
    <property type="match status" value="1"/>
</dbReference>
<dbReference type="EMBL" id="MQMG01000037">
    <property type="protein sequence ID" value="OKO91530.1"/>
    <property type="molecule type" value="Genomic_DNA"/>
</dbReference>
<dbReference type="GO" id="GO:0008360">
    <property type="term" value="P:regulation of cell shape"/>
    <property type="evidence" value="ECO:0007669"/>
    <property type="project" value="UniProtKB-KW"/>
</dbReference>
<keyword evidence="8 22" id="KW-0436">Ligase</keyword>
<evidence type="ECO:0000256" key="13">
    <source>
        <dbReference type="ARBA" id="ARBA00022960"/>
    </source>
</evidence>
<evidence type="ECO:0000256" key="17">
    <source>
        <dbReference type="ARBA" id="ARBA00047614"/>
    </source>
</evidence>
<organism evidence="28 29">
    <name type="scientific">Geobacillus proteiniphilus</name>
    <dbReference type="NCBI Taxonomy" id="860353"/>
    <lineage>
        <taxon>Bacteria</taxon>
        <taxon>Bacillati</taxon>
        <taxon>Bacillota</taxon>
        <taxon>Bacilli</taxon>
        <taxon>Bacillales</taxon>
        <taxon>Anoxybacillaceae</taxon>
        <taxon>Geobacillus</taxon>
    </lineage>
</organism>
<feature type="binding site" evidence="24">
    <location>
        <position position="146"/>
    </location>
    <ligand>
        <name>ATP</name>
        <dbReference type="ChEBI" id="CHEBI:30616"/>
    </ligand>
</feature>
<dbReference type="SUPFAM" id="SSF56059">
    <property type="entry name" value="Glutathione synthetase ATP-binding domain-like"/>
    <property type="match status" value="1"/>
</dbReference>
<proteinExistence type="inferred from homology"/>
<comment type="pathway">
    <text evidence="4 22">Cell wall biogenesis; peptidoglycan biosynthesis.</text>
</comment>
<dbReference type="InterPro" id="IPR011095">
    <property type="entry name" value="Dala_Dala_lig_C"/>
</dbReference>
<feature type="binding site" evidence="25">
    <location>
        <position position="324"/>
    </location>
    <ligand>
        <name>Mg(2+)</name>
        <dbReference type="ChEBI" id="CHEBI:18420"/>
        <label>2</label>
    </ligand>
</feature>
<dbReference type="Pfam" id="PF01820">
    <property type="entry name" value="Dala_Dala_lig_N"/>
    <property type="match status" value="1"/>
</dbReference>
<feature type="domain" description="ATP-grasp" evidence="27">
    <location>
        <begin position="150"/>
        <end position="355"/>
    </location>
</feature>
<dbReference type="GO" id="GO:0071555">
    <property type="term" value="P:cell wall organization"/>
    <property type="evidence" value="ECO:0007669"/>
    <property type="project" value="UniProtKB-KW"/>
</dbReference>
<evidence type="ECO:0000256" key="12">
    <source>
        <dbReference type="ARBA" id="ARBA00022842"/>
    </source>
</evidence>
<keyword evidence="11 26" id="KW-0067">ATP-binding</keyword>
<evidence type="ECO:0000256" key="23">
    <source>
        <dbReference type="PIRSR" id="PIRSR039102-1"/>
    </source>
</evidence>
<evidence type="ECO:0000256" key="11">
    <source>
        <dbReference type="ARBA" id="ARBA00022840"/>
    </source>
</evidence>
<evidence type="ECO:0000256" key="25">
    <source>
        <dbReference type="PIRSR" id="PIRSR039102-3"/>
    </source>
</evidence>
<keyword evidence="9 25" id="KW-0479">Metal-binding</keyword>
<keyword evidence="10 24" id="KW-0547">Nucleotide-binding</keyword>
<comment type="cofactor">
    <cofactor evidence="1">
        <name>Mn(2+)</name>
        <dbReference type="ChEBI" id="CHEBI:29035"/>
    </cofactor>
</comment>
<name>A0A1Q5SU86_9BACL</name>
<evidence type="ECO:0000256" key="10">
    <source>
        <dbReference type="ARBA" id="ARBA00022741"/>
    </source>
</evidence>
<dbReference type="FunFam" id="3.30.470.20:FF:000008">
    <property type="entry name" value="D-alanine--D-alanine ligase"/>
    <property type="match status" value="1"/>
</dbReference>
<comment type="function">
    <text evidence="2 22">Cell wall formation.</text>
</comment>
<comment type="catalytic activity">
    <reaction evidence="17 22">
        <text>2 D-alanine + ATP = D-alanyl-D-alanine + ADP + phosphate + H(+)</text>
        <dbReference type="Rhea" id="RHEA:11224"/>
        <dbReference type="ChEBI" id="CHEBI:15378"/>
        <dbReference type="ChEBI" id="CHEBI:30616"/>
        <dbReference type="ChEBI" id="CHEBI:43474"/>
        <dbReference type="ChEBI" id="CHEBI:57416"/>
        <dbReference type="ChEBI" id="CHEBI:57822"/>
        <dbReference type="ChEBI" id="CHEBI:456216"/>
        <dbReference type="EC" id="6.3.2.4"/>
    </reaction>
</comment>
<dbReference type="NCBIfam" id="NF002528">
    <property type="entry name" value="PRK01966.1-4"/>
    <property type="match status" value="1"/>
</dbReference>
<dbReference type="PANTHER" id="PTHR23132">
    <property type="entry name" value="D-ALANINE--D-ALANINE LIGASE"/>
    <property type="match status" value="1"/>
</dbReference>
<dbReference type="Gene3D" id="3.40.50.20">
    <property type="match status" value="1"/>
</dbReference>
<evidence type="ECO:0000256" key="1">
    <source>
        <dbReference type="ARBA" id="ARBA00001936"/>
    </source>
</evidence>
<sequence>MAKERGGTMMKTRVGVLYGGKSPEHQVSLSTAMAVMNAIDPHKFDVIPIYITPKGQWIKGEQLTGPIEEIKQLQFTSAATALIPVSLNQAPAADSAAEGNEETIDVIFPLLHGPNGEDGTVQGLLEILNIPYVGNGVLASAVGMDKVIMKNLFAQAGLRQAKYIAVTKYDWQKSGETVYDRIERELGYPCFVKPANAGSSVGISKCKQRGDLKAAFIEAFKYDRKIIIEEAIVGREIEIGVIGNDEPICSVVGEIVPKKEFYDYEAKYEDGQTELIIPADVTKEQYETIKQMAITAFQALDLSGLARVDFFLAEDGAVYINEVNTMPGFTPYSMFPLLWQHSGVPYPELIERLIALALERHQEKQTITYTFEKEKR</sequence>
<dbReference type="Gene3D" id="3.30.1490.20">
    <property type="entry name" value="ATP-grasp fold, A domain"/>
    <property type="match status" value="1"/>
</dbReference>
<dbReference type="GO" id="GO:0009252">
    <property type="term" value="P:peptidoglycan biosynthetic process"/>
    <property type="evidence" value="ECO:0007669"/>
    <property type="project" value="UniProtKB-UniRule"/>
</dbReference>
<keyword evidence="15 25" id="KW-0464">Manganese</keyword>
<evidence type="ECO:0000256" key="14">
    <source>
        <dbReference type="ARBA" id="ARBA00022984"/>
    </source>
</evidence>
<evidence type="ECO:0000256" key="8">
    <source>
        <dbReference type="ARBA" id="ARBA00022598"/>
    </source>
</evidence>
<evidence type="ECO:0000256" key="4">
    <source>
        <dbReference type="ARBA" id="ARBA00004752"/>
    </source>
</evidence>
<evidence type="ECO:0000259" key="27">
    <source>
        <dbReference type="PROSITE" id="PS50975"/>
    </source>
</evidence>
<evidence type="ECO:0000313" key="28">
    <source>
        <dbReference type="EMBL" id="OKO91530.1"/>
    </source>
</evidence>
<dbReference type="GO" id="GO:0008716">
    <property type="term" value="F:D-alanine-D-alanine ligase activity"/>
    <property type="evidence" value="ECO:0007669"/>
    <property type="project" value="UniProtKB-UniRule"/>
</dbReference>
<dbReference type="FunFam" id="3.30.1490.20:FF:000007">
    <property type="entry name" value="D-alanine--D-alanine ligase"/>
    <property type="match status" value="1"/>
</dbReference>
<feature type="binding site" evidence="24">
    <location>
        <begin position="321"/>
        <end position="322"/>
    </location>
    <ligand>
        <name>ATP</name>
        <dbReference type="ChEBI" id="CHEBI:30616"/>
    </ligand>
</feature>
<dbReference type="Proteomes" id="UP000186030">
    <property type="component" value="Unassembled WGS sequence"/>
</dbReference>
<evidence type="ECO:0000256" key="16">
    <source>
        <dbReference type="ARBA" id="ARBA00023316"/>
    </source>
</evidence>
<evidence type="ECO:0000256" key="22">
    <source>
        <dbReference type="HAMAP-Rule" id="MF_00047"/>
    </source>
</evidence>
<evidence type="ECO:0000256" key="3">
    <source>
        <dbReference type="ARBA" id="ARBA00004496"/>
    </source>
</evidence>
<keyword evidence="7 22" id="KW-0963">Cytoplasm</keyword>
<dbReference type="GO" id="GO:0005829">
    <property type="term" value="C:cytosol"/>
    <property type="evidence" value="ECO:0007669"/>
    <property type="project" value="TreeGrafter"/>
</dbReference>
<dbReference type="InterPro" id="IPR011127">
    <property type="entry name" value="Dala_Dala_lig_N"/>
</dbReference>
<dbReference type="HAMAP" id="MF_00047">
    <property type="entry name" value="Dala_Dala_lig"/>
    <property type="match status" value="1"/>
</dbReference>
<dbReference type="InterPro" id="IPR000291">
    <property type="entry name" value="D-Ala_lig_Van_CS"/>
</dbReference>
<comment type="pathway">
    <text evidence="18">Glycan biosynthesis.</text>
</comment>
<dbReference type="EC" id="6.3.2.4" evidence="6 22"/>
<evidence type="ECO:0000256" key="7">
    <source>
        <dbReference type="ARBA" id="ARBA00022490"/>
    </source>
</evidence>
<dbReference type="SUPFAM" id="SSF52440">
    <property type="entry name" value="PreATP-grasp domain"/>
    <property type="match status" value="1"/>
</dbReference>
<evidence type="ECO:0000256" key="6">
    <source>
        <dbReference type="ARBA" id="ARBA00012216"/>
    </source>
</evidence>
<evidence type="ECO:0000256" key="19">
    <source>
        <dbReference type="ARBA" id="ARBA00068427"/>
    </source>
</evidence>
<dbReference type="GO" id="GO:0005524">
    <property type="term" value="F:ATP binding"/>
    <property type="evidence" value="ECO:0007669"/>
    <property type="project" value="UniProtKB-UniRule"/>
</dbReference>
<keyword evidence="12 25" id="KW-0460">Magnesium</keyword>
<reference evidence="29" key="2">
    <citation type="submission" date="2017-01" db="EMBL/GenBank/DDBJ databases">
        <title>Genome sequencing and annotation of Geobacillus sp. 1017, a Hydrocarbon-Oxidizing Thermophilic Bacterium Isolated from a Heavy Oil Reservoir (China).</title>
        <authorList>
            <person name="Kadnikov V.V."/>
            <person name="Mardanov A.V."/>
            <person name="Poltaraus A.B."/>
            <person name="Sokolova D.S."/>
            <person name="Semenova E.M."/>
            <person name="Ravin N.V."/>
            <person name="Tourova T.P."/>
            <person name="Nazina T.N."/>
        </authorList>
    </citation>
    <scope>NUCLEOTIDE SEQUENCE [LARGE SCALE GENOMIC DNA]</scope>
    <source>
        <strain evidence="29">1017</strain>
    </source>
</reference>
<comment type="subcellular location">
    <subcellularLocation>
        <location evidence="3 22">Cytoplasm</location>
    </subcellularLocation>
</comment>
<comment type="caution">
    <text evidence="28">The sequence shown here is derived from an EMBL/GenBank/DDBJ whole genome shotgun (WGS) entry which is preliminary data.</text>
</comment>
<feature type="active site" evidence="23">
    <location>
        <position position="24"/>
    </location>
</feature>
<feature type="binding site" evidence="24">
    <location>
        <begin position="229"/>
        <end position="236"/>
    </location>
    <ligand>
        <name>ATP</name>
        <dbReference type="ChEBI" id="CHEBI:30616"/>
    </ligand>
</feature>
<evidence type="ECO:0000256" key="26">
    <source>
        <dbReference type="PROSITE-ProRule" id="PRU00409"/>
    </source>
</evidence>
<evidence type="ECO:0000256" key="9">
    <source>
        <dbReference type="ARBA" id="ARBA00022723"/>
    </source>
</evidence>
<evidence type="ECO:0000313" key="29">
    <source>
        <dbReference type="Proteomes" id="UP000186030"/>
    </source>
</evidence>
<protein>
    <recommendedName>
        <fullName evidence="19 22">D-alanine--D-alanine ligase</fullName>
        <ecNumber evidence="6 22">6.3.2.4</ecNumber>
    </recommendedName>
    <alternativeName>
        <fullName evidence="21 22">D-Ala-D-Ala ligase</fullName>
    </alternativeName>
    <alternativeName>
        <fullName evidence="20 22">D-alanylalanine synthetase</fullName>
    </alternativeName>
</protein>
<dbReference type="InterPro" id="IPR013815">
    <property type="entry name" value="ATP_grasp_subdomain_1"/>
</dbReference>
<dbReference type="PROSITE" id="PS00843">
    <property type="entry name" value="DALA_DALA_LIGASE_1"/>
    <property type="match status" value="1"/>
</dbReference>
<dbReference type="PROSITE" id="PS00844">
    <property type="entry name" value="DALA_DALA_LIGASE_2"/>
    <property type="match status" value="1"/>
</dbReference>
<feature type="active site" evidence="23">
    <location>
        <position position="199"/>
    </location>
</feature>
<evidence type="ECO:0000256" key="18">
    <source>
        <dbReference type="ARBA" id="ARBA00060592"/>
    </source>
</evidence>
<dbReference type="InterPro" id="IPR016185">
    <property type="entry name" value="PreATP-grasp_dom_sf"/>
</dbReference>
<feature type="binding site" evidence="25">
    <location>
        <position position="322"/>
    </location>
    <ligand>
        <name>Mg(2+)</name>
        <dbReference type="ChEBI" id="CHEBI:18420"/>
        <label>2</label>
    </ligand>
</feature>
<dbReference type="PIRSF" id="PIRSF039102">
    <property type="entry name" value="Ddl/VanB"/>
    <property type="match status" value="1"/>
</dbReference>
<dbReference type="Pfam" id="PF07478">
    <property type="entry name" value="Dala_Dala_lig_C"/>
    <property type="match status" value="1"/>
</dbReference>
<dbReference type="UniPathway" id="UPA00219"/>
<keyword evidence="14 22" id="KW-0573">Peptidoglycan synthesis</keyword>
<dbReference type="InterPro" id="IPR005905">
    <property type="entry name" value="D_ala_D_ala"/>
</dbReference>
<dbReference type="NCBIfam" id="TIGR01205">
    <property type="entry name" value="D_ala_D_alaTIGR"/>
    <property type="match status" value="1"/>
</dbReference>
<evidence type="ECO:0000256" key="24">
    <source>
        <dbReference type="PIRSR" id="PIRSR039102-2"/>
    </source>
</evidence>
<dbReference type="GO" id="GO:0046872">
    <property type="term" value="F:metal ion binding"/>
    <property type="evidence" value="ECO:0007669"/>
    <property type="project" value="UniProtKB-KW"/>
</dbReference>
<comment type="similarity">
    <text evidence="5 22">Belongs to the D-alanine--D-alanine ligase family.</text>
</comment>
<feature type="binding site" evidence="24">
    <location>
        <begin position="191"/>
        <end position="193"/>
    </location>
    <ligand>
        <name>ATP</name>
        <dbReference type="ChEBI" id="CHEBI:30616"/>
    </ligand>
</feature>
<evidence type="ECO:0000256" key="21">
    <source>
        <dbReference type="ARBA" id="ARBA00077154"/>
    </source>
</evidence>
<feature type="binding site" evidence="25">
    <location>
        <position position="322"/>
    </location>
    <ligand>
        <name>Mg(2+)</name>
        <dbReference type="ChEBI" id="CHEBI:18420"/>
        <label>1</label>
    </ligand>
</feature>
<evidence type="ECO:0000256" key="20">
    <source>
        <dbReference type="ARBA" id="ARBA00076288"/>
    </source>
</evidence>
<reference evidence="28 29" key="1">
    <citation type="submission" date="2016-11" db="EMBL/GenBank/DDBJ databases">
        <authorList>
            <person name="Kadnikov V."/>
            <person name="Nazina T."/>
        </authorList>
    </citation>
    <scope>NUCLEOTIDE SEQUENCE [LARGE SCALE GENOMIC DNA]</scope>
    <source>
        <strain evidence="28 29">1017</strain>
    </source>
</reference>
<feature type="binding site" evidence="25">
    <location>
        <position position="309"/>
    </location>
    <ligand>
        <name>Mg(2+)</name>
        <dbReference type="ChEBI" id="CHEBI:18420"/>
        <label>1</label>
    </ligand>
</feature>
<keyword evidence="13 22" id="KW-0133">Cell shape</keyword>
<evidence type="ECO:0000256" key="5">
    <source>
        <dbReference type="ARBA" id="ARBA00010871"/>
    </source>
</evidence>
<accession>A0A1Q5SU86</accession>
<dbReference type="AlphaFoldDB" id="A0A1Q5SU86"/>
<dbReference type="NCBIfam" id="NF002526">
    <property type="entry name" value="PRK01966.1-2"/>
    <property type="match status" value="1"/>
</dbReference>
<feature type="binding site" evidence="24">
    <location>
        <begin position="199"/>
        <end position="200"/>
    </location>
    <ligand>
        <name>ATP</name>
        <dbReference type="ChEBI" id="CHEBI:30616"/>
    </ligand>
</feature>
<evidence type="ECO:0000256" key="15">
    <source>
        <dbReference type="ARBA" id="ARBA00023211"/>
    </source>
</evidence>
<comment type="cofactor">
    <cofactor evidence="25">
        <name>Mg(2+)</name>
        <dbReference type="ChEBI" id="CHEBI:18420"/>
    </cofactor>
    <cofactor evidence="25">
        <name>Mn(2+)</name>
        <dbReference type="ChEBI" id="CHEBI:29035"/>
    </cofactor>
    <text evidence="25">Binds 2 magnesium or manganese ions per subunit.</text>
</comment>
<evidence type="ECO:0000256" key="2">
    <source>
        <dbReference type="ARBA" id="ARBA00003921"/>
    </source>
</evidence>
<feature type="active site" evidence="23">
    <location>
        <position position="333"/>
    </location>
</feature>
<dbReference type="Gene3D" id="3.30.470.20">
    <property type="entry name" value="ATP-grasp fold, B domain"/>
    <property type="match status" value="1"/>
</dbReference>